<comment type="caution">
    <text evidence="1">The sequence shown here is derived from an EMBL/GenBank/DDBJ whole genome shotgun (WGS) entry which is preliminary data.</text>
</comment>
<dbReference type="EMBL" id="LXQA011236680">
    <property type="protein sequence ID" value="MCI90162.1"/>
    <property type="molecule type" value="Genomic_DNA"/>
</dbReference>
<organism evidence="1 2">
    <name type="scientific">Trifolium medium</name>
    <dbReference type="NCBI Taxonomy" id="97028"/>
    <lineage>
        <taxon>Eukaryota</taxon>
        <taxon>Viridiplantae</taxon>
        <taxon>Streptophyta</taxon>
        <taxon>Embryophyta</taxon>
        <taxon>Tracheophyta</taxon>
        <taxon>Spermatophyta</taxon>
        <taxon>Magnoliopsida</taxon>
        <taxon>eudicotyledons</taxon>
        <taxon>Gunneridae</taxon>
        <taxon>Pentapetalae</taxon>
        <taxon>rosids</taxon>
        <taxon>fabids</taxon>
        <taxon>Fabales</taxon>
        <taxon>Fabaceae</taxon>
        <taxon>Papilionoideae</taxon>
        <taxon>50 kb inversion clade</taxon>
        <taxon>NPAAA clade</taxon>
        <taxon>Hologalegina</taxon>
        <taxon>IRL clade</taxon>
        <taxon>Trifolieae</taxon>
        <taxon>Trifolium</taxon>
    </lineage>
</organism>
<dbReference type="Proteomes" id="UP000265520">
    <property type="component" value="Unassembled WGS sequence"/>
</dbReference>
<reference evidence="1 2" key="1">
    <citation type="journal article" date="2018" name="Front. Plant Sci.">
        <title>Red Clover (Trifolium pratense) and Zigzag Clover (T. medium) - A Picture of Genomic Similarities and Differences.</title>
        <authorList>
            <person name="Dluhosova J."/>
            <person name="Istvanek J."/>
            <person name="Nedelnik J."/>
            <person name="Repkova J."/>
        </authorList>
    </citation>
    <scope>NUCLEOTIDE SEQUENCE [LARGE SCALE GENOMIC DNA]</scope>
    <source>
        <strain evidence="2">cv. 10/8</strain>
        <tissue evidence="1">Leaf</tissue>
    </source>
</reference>
<proteinExistence type="predicted"/>
<evidence type="ECO:0000313" key="1">
    <source>
        <dbReference type="EMBL" id="MCI90162.1"/>
    </source>
</evidence>
<accession>A0A392VRR8</accession>
<keyword evidence="2" id="KW-1185">Reference proteome</keyword>
<feature type="non-terminal residue" evidence="1">
    <location>
        <position position="40"/>
    </location>
</feature>
<sequence>MFNALSIEVLTTNLRPSTSFAQLLIYITFIRPSFDKLRSA</sequence>
<name>A0A392VRR8_9FABA</name>
<evidence type="ECO:0000313" key="2">
    <source>
        <dbReference type="Proteomes" id="UP000265520"/>
    </source>
</evidence>
<dbReference type="AlphaFoldDB" id="A0A392VRR8"/>
<protein>
    <submittedName>
        <fullName evidence="1">Uncharacterized protein</fullName>
    </submittedName>
</protein>